<proteinExistence type="evidence at transcript level"/>
<evidence type="ECO:0000256" key="1">
    <source>
        <dbReference type="SAM" id="MobiDB-lite"/>
    </source>
</evidence>
<dbReference type="EMBL" id="FR871235">
    <property type="protein sequence ID" value="CCB78557.3"/>
    <property type="molecule type" value="mRNA"/>
</dbReference>
<feature type="region of interest" description="Disordered" evidence="1">
    <location>
        <begin position="67"/>
        <end position="123"/>
    </location>
</feature>
<sequence>GGSEGVLRPVSDGRGTQGRPQRRGPAIGLQVGVPDRRLLGRLAPGVRQVHLRAAEIRCRRVPPARHDLLGAAQGDAAPDRVRYRPGHPGEVGQGHQGAGRLHGRDAAHDGQRHLHRQWNRARH</sequence>
<feature type="compositionally biased region" description="Low complexity" evidence="1">
    <location>
        <begin position="13"/>
        <end position="25"/>
    </location>
</feature>
<feature type="non-terminal residue" evidence="2">
    <location>
        <position position="1"/>
    </location>
</feature>
<reference evidence="2" key="2">
    <citation type="submission" date="2012-01" db="EMBL/GenBank/DDBJ databases">
        <authorList>
            <person name="Leke W.N."/>
        </authorList>
    </citation>
    <scope>NUCLEOTIDE SEQUENCE</scope>
    <source>
        <strain evidence="2">Type strain: LMG 26383</strain>
    </source>
</reference>
<name>G3ADM1_9HYPH</name>
<accession>G3ADM1</accession>
<protein>
    <submittedName>
        <fullName evidence="2">RNA polymerase beta subuni</fullName>
    </submittedName>
</protein>
<reference evidence="2" key="1">
    <citation type="journal article" date="2011" name="Int. J. Syst. Evol. Microbiol.">
        <title>Multilocus sequence analysis of Bosea species and the description of Bosea lupini sp. nov., Bosea lathyri sp. nov., and Bosea robiniae sp. nov. isolated from legumes in Flanders (Belgium).</title>
        <authorList>
            <person name="De Meyer S.E."/>
            <person name="Willems A."/>
        </authorList>
    </citation>
    <scope>NUCLEOTIDE SEQUENCE</scope>
    <source>
        <strain evidence="2">Type strain: LMG 26383</strain>
    </source>
</reference>
<feature type="region of interest" description="Disordered" evidence="1">
    <location>
        <begin position="1"/>
        <end position="28"/>
    </location>
</feature>
<evidence type="ECO:0000313" key="2">
    <source>
        <dbReference type="EMBL" id="CCB78557.3"/>
    </source>
</evidence>
<dbReference type="AlphaFoldDB" id="G3ADM1"/>
<feature type="compositionally biased region" description="Basic and acidic residues" evidence="1">
    <location>
        <begin position="102"/>
        <end position="112"/>
    </location>
</feature>
<gene>
    <name evidence="2" type="primary">rpoB</name>
</gene>
<feature type="compositionally biased region" description="Basic residues" evidence="1">
    <location>
        <begin position="113"/>
        <end position="123"/>
    </location>
</feature>
<feature type="non-terminal residue" evidence="2">
    <location>
        <position position="123"/>
    </location>
</feature>
<organism evidence="2">
    <name type="scientific">Bosea lupini</name>
    <dbReference type="NCBI Taxonomy" id="1036779"/>
    <lineage>
        <taxon>Bacteria</taxon>
        <taxon>Pseudomonadati</taxon>
        <taxon>Pseudomonadota</taxon>
        <taxon>Alphaproteobacteria</taxon>
        <taxon>Hyphomicrobiales</taxon>
        <taxon>Boseaceae</taxon>
        <taxon>Bosea</taxon>
    </lineage>
</organism>